<reference evidence="2" key="3">
    <citation type="submission" date="2020-09" db="EMBL/GenBank/DDBJ databases">
        <authorList>
            <person name="Sun Q."/>
            <person name="Zhou Y."/>
        </authorList>
    </citation>
    <scope>NUCLEOTIDE SEQUENCE</scope>
    <source>
        <strain evidence="2">CGMCC 1.14984</strain>
    </source>
</reference>
<dbReference type="Proteomes" id="UP000621856">
    <property type="component" value="Unassembled WGS sequence"/>
</dbReference>
<reference evidence="2" key="1">
    <citation type="journal article" date="2014" name="Int. J. Syst. Evol. Microbiol.">
        <title>Complete genome sequence of Corynebacterium casei LMG S-19264T (=DSM 44701T), isolated from a smear-ripened cheese.</title>
        <authorList>
            <consortium name="US DOE Joint Genome Institute (JGI-PGF)"/>
            <person name="Walter F."/>
            <person name="Albersmeier A."/>
            <person name="Kalinowski J."/>
            <person name="Ruckert C."/>
        </authorList>
    </citation>
    <scope>NUCLEOTIDE SEQUENCE</scope>
    <source>
        <strain evidence="2">CGMCC 1.14984</strain>
    </source>
</reference>
<reference evidence="3 5" key="2">
    <citation type="submission" date="2020-02" db="EMBL/GenBank/DDBJ databases">
        <title>Genome sequence of Parvularcula flava strain NH6-79.</title>
        <authorList>
            <person name="Abdul Karim M.H."/>
            <person name="Lam M.Q."/>
            <person name="Chen S.J."/>
            <person name="Yahya A."/>
            <person name="Shahir S."/>
            <person name="Shamsir M.S."/>
            <person name="Chong C.S."/>
        </authorList>
    </citation>
    <scope>NUCLEOTIDE SEQUENCE [LARGE SCALE GENOMIC DNA]</scope>
    <source>
        <strain evidence="3 5">NH6-79</strain>
    </source>
</reference>
<dbReference type="AlphaFoldDB" id="A0A8J3A285"/>
<feature type="transmembrane region" description="Helical" evidence="1">
    <location>
        <begin position="49"/>
        <end position="72"/>
    </location>
</feature>
<organism evidence="2 4">
    <name type="scientific">Aquisalinus luteolus</name>
    <dbReference type="NCBI Taxonomy" id="1566827"/>
    <lineage>
        <taxon>Bacteria</taxon>
        <taxon>Pseudomonadati</taxon>
        <taxon>Pseudomonadota</taxon>
        <taxon>Alphaproteobacteria</taxon>
        <taxon>Parvularculales</taxon>
        <taxon>Parvularculaceae</taxon>
        <taxon>Aquisalinus</taxon>
    </lineage>
</organism>
<keyword evidence="1" id="KW-0472">Membrane</keyword>
<keyword evidence="5" id="KW-1185">Reference proteome</keyword>
<protein>
    <submittedName>
        <fullName evidence="3">Phage holin family protein</fullName>
    </submittedName>
</protein>
<dbReference type="EMBL" id="BMGZ01000001">
    <property type="protein sequence ID" value="GGH93418.1"/>
    <property type="molecule type" value="Genomic_DNA"/>
</dbReference>
<name>A0A8J3A285_9PROT</name>
<proteinExistence type="predicted"/>
<comment type="caution">
    <text evidence="2">The sequence shown here is derived from an EMBL/GenBank/DDBJ whole genome shotgun (WGS) entry which is preliminary data.</text>
</comment>
<evidence type="ECO:0000313" key="2">
    <source>
        <dbReference type="EMBL" id="GGH93418.1"/>
    </source>
</evidence>
<keyword evidence="1" id="KW-0812">Transmembrane</keyword>
<evidence type="ECO:0000313" key="5">
    <source>
        <dbReference type="Proteomes" id="UP000818603"/>
    </source>
</evidence>
<dbReference type="Proteomes" id="UP000818603">
    <property type="component" value="Unassembled WGS sequence"/>
</dbReference>
<accession>A0A8J3A285</accession>
<dbReference type="EMBL" id="VCJR02000001">
    <property type="protein sequence ID" value="NHK26789.1"/>
    <property type="molecule type" value="Genomic_DNA"/>
</dbReference>
<feature type="transmembrane region" description="Helical" evidence="1">
    <location>
        <begin position="21"/>
        <end position="43"/>
    </location>
</feature>
<gene>
    <name evidence="3" type="ORF">FF098_002560</name>
    <name evidence="2" type="ORF">GCM10011355_05210</name>
</gene>
<evidence type="ECO:0000256" key="1">
    <source>
        <dbReference type="SAM" id="Phobius"/>
    </source>
</evidence>
<evidence type="ECO:0000313" key="3">
    <source>
        <dbReference type="EMBL" id="NHK26789.1"/>
    </source>
</evidence>
<keyword evidence="1" id="KW-1133">Transmembrane helix</keyword>
<sequence>MLNGLIRSTKQDAARVATRGALLVYAGLFAAMASLFVTVAIVLSLSPLIGQGLAVLCGGIFLLLLAGIFFFAAQAQAGHHGHAASSKSRPSSLSSSSASSQGANYEALLLQGIGGGLLEKQFKEHPVRMVAAAVAAGAVMGMMEAHESD</sequence>
<evidence type="ECO:0000313" key="4">
    <source>
        <dbReference type="Proteomes" id="UP000621856"/>
    </source>
</evidence>
<dbReference type="RefSeq" id="WP_155136934.1">
    <property type="nucleotide sequence ID" value="NZ_BMGZ01000001.1"/>
</dbReference>